<dbReference type="GO" id="GO:0016829">
    <property type="term" value="F:lyase activity"/>
    <property type="evidence" value="ECO:0007669"/>
    <property type="project" value="UniProtKB-KW"/>
</dbReference>
<dbReference type="GO" id="GO:0015232">
    <property type="term" value="F:heme transmembrane transporter activity"/>
    <property type="evidence" value="ECO:0007669"/>
    <property type="project" value="InterPro"/>
</dbReference>
<evidence type="ECO:0000256" key="8">
    <source>
        <dbReference type="ARBA" id="ARBA00023136"/>
    </source>
</evidence>
<feature type="transmembrane region" description="Helical" evidence="10">
    <location>
        <begin position="121"/>
        <end position="142"/>
    </location>
</feature>
<dbReference type="PANTHER" id="PTHR43653:SF1">
    <property type="entry name" value="CYTOCHROME C-TYPE BIOGENESIS PROTEIN CCMF"/>
    <property type="match status" value="1"/>
</dbReference>
<feature type="domain" description="Cytochrome c assembly protein" evidence="11">
    <location>
        <begin position="89"/>
        <end position="296"/>
    </location>
</feature>
<dbReference type="GO" id="GO:0005886">
    <property type="term" value="C:plasma membrane"/>
    <property type="evidence" value="ECO:0007669"/>
    <property type="project" value="UniProtKB-SubCell"/>
</dbReference>
<dbReference type="PRINTS" id="PR01411">
    <property type="entry name" value="CCMFBIOGNSIS"/>
</dbReference>
<dbReference type="Pfam" id="PF16327">
    <property type="entry name" value="CcmF_C"/>
    <property type="match status" value="1"/>
</dbReference>
<evidence type="ECO:0000256" key="1">
    <source>
        <dbReference type="ARBA" id="ARBA00004429"/>
    </source>
</evidence>
<feature type="transmembrane region" description="Helical" evidence="10">
    <location>
        <begin position="208"/>
        <end position="229"/>
    </location>
</feature>
<dbReference type="InterPro" id="IPR002541">
    <property type="entry name" value="Cyt_c_assembly"/>
</dbReference>
<evidence type="ECO:0000256" key="6">
    <source>
        <dbReference type="ARBA" id="ARBA00022748"/>
    </source>
</evidence>
<name>A0AAE5CCH4_9BACT</name>
<evidence type="ECO:0000256" key="7">
    <source>
        <dbReference type="ARBA" id="ARBA00022989"/>
    </source>
</evidence>
<feature type="transmembrane region" description="Helical" evidence="10">
    <location>
        <begin position="352"/>
        <end position="374"/>
    </location>
</feature>
<comment type="similarity">
    <text evidence="2">Belongs to the CcmF/CycK/Ccl1/NrfE/CcsA family.</text>
</comment>
<feature type="transmembrane region" description="Helical" evidence="10">
    <location>
        <begin position="451"/>
        <end position="470"/>
    </location>
</feature>
<feature type="transmembrane region" description="Helical" evidence="10">
    <location>
        <begin position="426"/>
        <end position="445"/>
    </location>
</feature>
<feature type="transmembrane region" description="Helical" evidence="10">
    <location>
        <begin position="277"/>
        <end position="298"/>
    </location>
</feature>
<evidence type="ECO:0000256" key="4">
    <source>
        <dbReference type="ARBA" id="ARBA00022519"/>
    </source>
</evidence>
<keyword evidence="8 10" id="KW-0472">Membrane</keyword>
<feature type="transmembrane region" description="Helical" evidence="10">
    <location>
        <begin position="96"/>
        <end position="114"/>
    </location>
</feature>
<feature type="transmembrane region" description="Helical" evidence="10">
    <location>
        <begin position="394"/>
        <end position="414"/>
    </location>
</feature>
<evidence type="ECO:0000259" key="12">
    <source>
        <dbReference type="Pfam" id="PF16327"/>
    </source>
</evidence>
<evidence type="ECO:0000256" key="3">
    <source>
        <dbReference type="ARBA" id="ARBA00022475"/>
    </source>
</evidence>
<feature type="transmembrane region" description="Helical" evidence="10">
    <location>
        <begin position="625"/>
        <end position="648"/>
    </location>
</feature>
<evidence type="ECO:0000256" key="5">
    <source>
        <dbReference type="ARBA" id="ARBA00022692"/>
    </source>
</evidence>
<dbReference type="Proteomes" id="UP000702544">
    <property type="component" value="Unassembled WGS sequence"/>
</dbReference>
<feature type="transmembrane region" description="Helical" evidence="10">
    <location>
        <begin position="6"/>
        <end position="30"/>
    </location>
</feature>
<keyword evidence="7 10" id="KW-1133">Transmembrane helix</keyword>
<dbReference type="EMBL" id="JAACAK010000028">
    <property type="protein sequence ID" value="NIR74189.1"/>
    <property type="molecule type" value="Genomic_DNA"/>
</dbReference>
<sequence length="675" mass="73093">MTSTIGYISVGGALLLSLAGATLAFVGVRTGNPGMARLARRATYGVFGLATLAIGTMVYALVAHDFSVSYVAQVGSRSTPLFYTVISLWSSLDGSILFWGWIVAGYSAAVVYVYRNRHRGLMPAVTGTLLAVNAFFWLLLAWPANPFTPVWPVPADGPGPNPLLQNHPFMGLHPPLLYLGYVGMAVPFAFGIAALVTGKVGGDWIRAVRRWVMAPWIFLTAGIVAGAWWSYEVLGWGGYWAWDPVENASFLPWLTATAFLHSIMVQERRQTLKTWNILLVIATFVLTLFGTFLTRSGILESVHAFSEGLIGPFFLGFIALVMIVSLALVVWRSDELRSEPALDSIASRETAFLLNNLLFVAFTFTVLLGTMYPILAEAARGVKVSVGAPYFNQMSVPIALLLIFLLGVGPALPWRRGSPELLRKKFLWPTAVALLAGVILFALGARHLLTLFTLTLAVLATGLIVGEFWLPVKARRQNHGEGLGAALATVVNKNRRRHGGYVVHLGVIVMAVGIALSSTYRAETEATLRPGQAVAFEDYTVRLDSLYAGREPHRDFVEAAFSVGSGGSYSGVLRPRLNYYPMSTQPIGTPAVRTRPREDLYLSLMAYAQNGSTATVNIIVNPMVVWIWVGGGICVFGALFAISSMGFVAERFGGRKKKTARETPKPVEAGVGGAD</sequence>
<gene>
    <name evidence="13" type="ORF">GWO12_03620</name>
</gene>
<dbReference type="Pfam" id="PF01578">
    <property type="entry name" value="Cytochrom_C_asm"/>
    <property type="match status" value="1"/>
</dbReference>
<comment type="caution">
    <text evidence="13">The sequence shown here is derived from an EMBL/GenBank/DDBJ whole genome shotgun (WGS) entry which is preliminary data.</text>
</comment>
<evidence type="ECO:0000256" key="2">
    <source>
        <dbReference type="ARBA" id="ARBA00009186"/>
    </source>
</evidence>
<proteinExistence type="inferred from homology"/>
<feature type="transmembrane region" description="Helical" evidence="10">
    <location>
        <begin position="176"/>
        <end position="196"/>
    </location>
</feature>
<dbReference type="GO" id="GO:0017004">
    <property type="term" value="P:cytochrome complex assembly"/>
    <property type="evidence" value="ECO:0007669"/>
    <property type="project" value="UniProtKB-KW"/>
</dbReference>
<comment type="function">
    <text evidence="9">Required for the biogenesis of c-type cytochromes. Possible subunit of a heme lyase.</text>
</comment>
<keyword evidence="6" id="KW-0201">Cytochrome c-type biogenesis</keyword>
<evidence type="ECO:0000313" key="13">
    <source>
        <dbReference type="EMBL" id="NIR74189.1"/>
    </source>
</evidence>
<feature type="transmembrane region" description="Helical" evidence="10">
    <location>
        <begin position="501"/>
        <end position="520"/>
    </location>
</feature>
<dbReference type="InterPro" id="IPR003568">
    <property type="entry name" value="Cyt_c_biogenesis_CcmF"/>
</dbReference>
<dbReference type="InterPro" id="IPR032523">
    <property type="entry name" value="CcmF_C"/>
</dbReference>
<keyword evidence="5 10" id="KW-0812">Transmembrane</keyword>
<feature type="transmembrane region" description="Helical" evidence="10">
    <location>
        <begin position="310"/>
        <end position="331"/>
    </location>
</feature>
<feature type="transmembrane region" description="Helical" evidence="10">
    <location>
        <begin position="249"/>
        <end position="265"/>
    </location>
</feature>
<organism evidence="13 14">
    <name type="scientific">Candidatus Kutchimonas denitrificans</name>
    <dbReference type="NCBI Taxonomy" id="3056748"/>
    <lineage>
        <taxon>Bacteria</taxon>
        <taxon>Pseudomonadati</taxon>
        <taxon>Gemmatimonadota</taxon>
        <taxon>Gemmatimonadia</taxon>
        <taxon>Candidatus Palauibacterales</taxon>
        <taxon>Candidatus Palauibacteraceae</taxon>
        <taxon>Candidatus Kutchimonas</taxon>
    </lineage>
</organism>
<feature type="transmembrane region" description="Helical" evidence="10">
    <location>
        <begin position="42"/>
        <end position="62"/>
    </location>
</feature>
<evidence type="ECO:0000259" key="11">
    <source>
        <dbReference type="Pfam" id="PF01578"/>
    </source>
</evidence>
<reference evidence="13 14" key="1">
    <citation type="submission" date="2020-01" db="EMBL/GenBank/DDBJ databases">
        <title>Genomes assembled from Gulf of Kutch pelagic sediment metagenomes.</title>
        <authorList>
            <person name="Chandrashekar M."/>
            <person name="Mahajan M.S."/>
            <person name="Dave K.J."/>
            <person name="Vatsa P."/>
            <person name="Nathani N.M."/>
        </authorList>
    </citation>
    <scope>NUCLEOTIDE SEQUENCE [LARGE SCALE GENOMIC DNA]</scope>
    <source>
        <strain evidence="13">KS3-K002</strain>
    </source>
</reference>
<evidence type="ECO:0000313" key="14">
    <source>
        <dbReference type="Proteomes" id="UP000702544"/>
    </source>
</evidence>
<dbReference type="GO" id="GO:0020037">
    <property type="term" value="F:heme binding"/>
    <property type="evidence" value="ECO:0007669"/>
    <property type="project" value="InterPro"/>
</dbReference>
<feature type="domain" description="Cytochrome c-type biogenesis protein CcmF C-terminal" evidence="12">
    <location>
        <begin position="315"/>
        <end position="643"/>
    </location>
</feature>
<dbReference type="InterPro" id="IPR003567">
    <property type="entry name" value="Cyt_c_biogenesis"/>
</dbReference>
<evidence type="ECO:0000256" key="9">
    <source>
        <dbReference type="ARBA" id="ARBA00037230"/>
    </source>
</evidence>
<keyword evidence="3" id="KW-1003">Cell membrane</keyword>
<keyword evidence="4" id="KW-0997">Cell inner membrane</keyword>
<dbReference type="PANTHER" id="PTHR43653">
    <property type="entry name" value="CYTOCHROME C ASSEMBLY PROTEIN-RELATED"/>
    <property type="match status" value="1"/>
</dbReference>
<evidence type="ECO:0000256" key="10">
    <source>
        <dbReference type="SAM" id="Phobius"/>
    </source>
</evidence>
<dbReference type="AlphaFoldDB" id="A0AAE5CCH4"/>
<protein>
    <submittedName>
        <fullName evidence="13">Heme lyase CcmF/NrfE family subunit</fullName>
    </submittedName>
</protein>
<comment type="subcellular location">
    <subcellularLocation>
        <location evidence="1">Cell inner membrane</location>
        <topology evidence="1">Multi-pass membrane protein</topology>
    </subcellularLocation>
</comment>
<keyword evidence="13" id="KW-0456">Lyase</keyword>
<dbReference type="PRINTS" id="PR01410">
    <property type="entry name" value="CCBIOGENESIS"/>
</dbReference>
<accession>A0AAE5CCH4</accession>